<keyword evidence="8" id="KW-0807">Transducer</keyword>
<dbReference type="GO" id="GO:0005886">
    <property type="term" value="C:plasma membrane"/>
    <property type="evidence" value="ECO:0007669"/>
    <property type="project" value="UniProtKB-SubCell"/>
</dbReference>
<evidence type="ECO:0000256" key="8">
    <source>
        <dbReference type="ARBA" id="ARBA00023224"/>
    </source>
</evidence>
<organism evidence="12 13">
    <name type="scientific">Toxocara canis</name>
    <name type="common">Canine roundworm</name>
    <dbReference type="NCBI Taxonomy" id="6265"/>
    <lineage>
        <taxon>Eukaryota</taxon>
        <taxon>Metazoa</taxon>
        <taxon>Ecdysozoa</taxon>
        <taxon>Nematoda</taxon>
        <taxon>Chromadorea</taxon>
        <taxon>Rhabditida</taxon>
        <taxon>Spirurina</taxon>
        <taxon>Ascaridomorpha</taxon>
        <taxon>Ascaridoidea</taxon>
        <taxon>Toxocaridae</taxon>
        <taxon>Toxocara</taxon>
    </lineage>
</organism>
<comment type="subcellular location">
    <subcellularLocation>
        <location evidence="1">Cell membrane</location>
        <topology evidence="1">Multi-pass membrane protein</topology>
    </subcellularLocation>
</comment>
<dbReference type="PANTHER" id="PTHR24230:SF154">
    <property type="entry name" value="G-PROTEIN COUPLED RECEPTORS FAMILY 1 PROFILE DOMAIN-CONTAINING PROTEIN"/>
    <property type="match status" value="1"/>
</dbReference>
<accession>A0A183UI64</accession>
<dbReference type="GO" id="GO:0008528">
    <property type="term" value="F:G protein-coupled peptide receptor activity"/>
    <property type="evidence" value="ECO:0007669"/>
    <property type="project" value="TreeGrafter"/>
</dbReference>
<dbReference type="AlphaFoldDB" id="A0A183UI64"/>
<feature type="domain" description="G-protein coupled receptors family 1 profile" evidence="10">
    <location>
        <begin position="1"/>
        <end position="296"/>
    </location>
</feature>
<evidence type="ECO:0000256" key="4">
    <source>
        <dbReference type="ARBA" id="ARBA00022989"/>
    </source>
</evidence>
<reference evidence="11 12" key="2">
    <citation type="submission" date="2018-11" db="EMBL/GenBank/DDBJ databases">
        <authorList>
            <consortium name="Pathogen Informatics"/>
        </authorList>
    </citation>
    <scope>NUCLEOTIDE SEQUENCE [LARGE SCALE GENOMIC DNA]</scope>
</reference>
<evidence type="ECO:0000256" key="9">
    <source>
        <dbReference type="SAM" id="Phobius"/>
    </source>
</evidence>
<dbReference type="PANTHER" id="PTHR24230">
    <property type="entry name" value="G-PROTEIN COUPLED RECEPTOR"/>
    <property type="match status" value="1"/>
</dbReference>
<keyword evidence="7" id="KW-0675">Receptor</keyword>
<keyword evidence="2" id="KW-1003">Cell membrane</keyword>
<dbReference type="Pfam" id="PF00001">
    <property type="entry name" value="7tm_1"/>
    <property type="match status" value="1"/>
</dbReference>
<dbReference type="Gene3D" id="1.20.1070.10">
    <property type="entry name" value="Rhodopsin 7-helix transmembrane proteins"/>
    <property type="match status" value="1"/>
</dbReference>
<keyword evidence="6 9" id="KW-0472">Membrane</keyword>
<evidence type="ECO:0000256" key="5">
    <source>
        <dbReference type="ARBA" id="ARBA00023040"/>
    </source>
</evidence>
<keyword evidence="12" id="KW-1185">Reference proteome</keyword>
<evidence type="ECO:0000256" key="3">
    <source>
        <dbReference type="ARBA" id="ARBA00022692"/>
    </source>
</evidence>
<name>A0A183UI64_TOXCA</name>
<dbReference type="EMBL" id="UYWY01019844">
    <property type="protein sequence ID" value="VDM39505.1"/>
    <property type="molecule type" value="Genomic_DNA"/>
</dbReference>
<feature type="transmembrane region" description="Helical" evidence="9">
    <location>
        <begin position="38"/>
        <end position="57"/>
    </location>
</feature>
<evidence type="ECO:0000313" key="12">
    <source>
        <dbReference type="Proteomes" id="UP000050794"/>
    </source>
</evidence>
<feature type="transmembrane region" description="Helical" evidence="9">
    <location>
        <begin position="238"/>
        <end position="256"/>
    </location>
</feature>
<evidence type="ECO:0000313" key="13">
    <source>
        <dbReference type="WBParaSite" id="TCNE_0000818401-mRNA-1"/>
    </source>
</evidence>
<dbReference type="Proteomes" id="UP000050794">
    <property type="component" value="Unassembled WGS sequence"/>
</dbReference>
<keyword evidence="3 9" id="KW-0812">Transmembrane</keyword>
<dbReference type="InterPro" id="IPR017452">
    <property type="entry name" value="GPCR_Rhodpsn_7TM"/>
</dbReference>
<dbReference type="GO" id="GO:0007218">
    <property type="term" value="P:neuropeptide signaling pathway"/>
    <property type="evidence" value="ECO:0007669"/>
    <property type="project" value="TreeGrafter"/>
</dbReference>
<proteinExistence type="predicted"/>
<gene>
    <name evidence="11" type="ORF">TCNE_LOCUS8184</name>
</gene>
<dbReference type="PROSITE" id="PS50262">
    <property type="entry name" value="G_PROTEIN_RECEP_F1_2"/>
    <property type="match status" value="1"/>
</dbReference>
<evidence type="ECO:0000259" key="10">
    <source>
        <dbReference type="PROSITE" id="PS50262"/>
    </source>
</evidence>
<keyword evidence="4 9" id="KW-1133">Transmembrane helix</keyword>
<sequence length="300" mass="34884">VVWLSTYEWPFGTVSCKIYQFLSAFTYYRATSVRRVRCMLLFAWMLAAICSTPQLYVWTTIEISLSWIQCSTVWEIAAFEGRSSPSFERLQMIYELTHQAFVFWFPSLLLFISYLLIMIRLLHYTFRPTHDERKQRPRSASSLLRTRMTSFEKSQLISEELAASPICCKGPFFHLLRFGEKHCENSGFFFDDSVRSRCPSNSTEQNRSRAATIVSCSGSTLRRSRATPLWRRQLRSRMFLTSLTVVAAHIALWLPYNIISTSRFINFEFYTWASEHGGRLLEDLIIVNSLINPLIYGCGA</sequence>
<evidence type="ECO:0000313" key="11">
    <source>
        <dbReference type="EMBL" id="VDM39505.1"/>
    </source>
</evidence>
<reference evidence="13" key="1">
    <citation type="submission" date="2016-06" db="UniProtKB">
        <authorList>
            <consortium name="WormBaseParasite"/>
        </authorList>
    </citation>
    <scope>IDENTIFICATION</scope>
</reference>
<feature type="transmembrane region" description="Helical" evidence="9">
    <location>
        <begin position="101"/>
        <end position="126"/>
    </location>
</feature>
<protein>
    <submittedName>
        <fullName evidence="13">G_PROTEIN_RECEP_F1_2 domain-containing protein</fullName>
    </submittedName>
</protein>
<dbReference type="PRINTS" id="PR00237">
    <property type="entry name" value="GPCRRHODOPSN"/>
</dbReference>
<keyword evidence="5" id="KW-0297">G-protein coupled receptor</keyword>
<evidence type="ECO:0000256" key="6">
    <source>
        <dbReference type="ARBA" id="ARBA00023136"/>
    </source>
</evidence>
<dbReference type="InterPro" id="IPR000276">
    <property type="entry name" value="GPCR_Rhodpsn"/>
</dbReference>
<evidence type="ECO:0000256" key="7">
    <source>
        <dbReference type="ARBA" id="ARBA00023170"/>
    </source>
</evidence>
<dbReference type="WBParaSite" id="TCNE_0000818401-mRNA-1">
    <property type="protein sequence ID" value="TCNE_0000818401-mRNA-1"/>
    <property type="gene ID" value="TCNE_0000818401"/>
</dbReference>
<evidence type="ECO:0000256" key="1">
    <source>
        <dbReference type="ARBA" id="ARBA00004651"/>
    </source>
</evidence>
<evidence type="ECO:0000256" key="2">
    <source>
        <dbReference type="ARBA" id="ARBA00022475"/>
    </source>
</evidence>
<dbReference type="SUPFAM" id="SSF81321">
    <property type="entry name" value="Family A G protein-coupled receptor-like"/>
    <property type="match status" value="1"/>
</dbReference>